<accession>A0A0R3PSG0</accession>
<keyword evidence="1" id="KW-0732">Signal</keyword>
<sequence>MFSWFSSFVLGIAVVVGVQSCFPGGDNEFEYIEDPVFTMDISPPVGWTYFPQKSSDNYQIWYFIGQSNDSLIAEMRANNEIKASMIEAMAAANMPVYGVEITNDYAPVQK</sequence>
<dbReference type="WBParaSite" id="ACOC_0000857201-mRNA-1">
    <property type="protein sequence ID" value="ACOC_0000857201-mRNA-1"/>
    <property type="gene ID" value="ACOC_0000857201"/>
</dbReference>
<protein>
    <submittedName>
        <fullName evidence="4">Lipocalin-like domain-containing protein</fullName>
    </submittedName>
</protein>
<gene>
    <name evidence="2" type="ORF">ACOC_LOCUS8573</name>
</gene>
<feature type="signal peptide" evidence="1">
    <location>
        <begin position="1"/>
        <end position="20"/>
    </location>
</feature>
<dbReference type="OrthoDB" id="5794956at2759"/>
<dbReference type="EMBL" id="UYYA01004173">
    <property type="protein sequence ID" value="VDM60158.1"/>
    <property type="molecule type" value="Genomic_DNA"/>
</dbReference>
<feature type="chain" id="PRO_5043130305" evidence="1">
    <location>
        <begin position="21"/>
        <end position="110"/>
    </location>
</feature>
<evidence type="ECO:0000313" key="2">
    <source>
        <dbReference type="EMBL" id="VDM60158.1"/>
    </source>
</evidence>
<evidence type="ECO:0000313" key="3">
    <source>
        <dbReference type="Proteomes" id="UP000267027"/>
    </source>
</evidence>
<evidence type="ECO:0000256" key="1">
    <source>
        <dbReference type="SAM" id="SignalP"/>
    </source>
</evidence>
<keyword evidence="3" id="KW-1185">Reference proteome</keyword>
<evidence type="ECO:0000313" key="4">
    <source>
        <dbReference type="WBParaSite" id="ACOC_0000857201-mRNA-1"/>
    </source>
</evidence>
<name>A0A0R3PSG0_ANGCS</name>
<dbReference type="AlphaFoldDB" id="A0A0R3PSG0"/>
<reference evidence="4" key="1">
    <citation type="submission" date="2017-02" db="UniProtKB">
        <authorList>
            <consortium name="WormBaseParasite"/>
        </authorList>
    </citation>
    <scope>IDENTIFICATION</scope>
</reference>
<dbReference type="OMA" id="ITNDYAP"/>
<reference evidence="2 3" key="2">
    <citation type="submission" date="2018-11" db="EMBL/GenBank/DDBJ databases">
        <authorList>
            <consortium name="Pathogen Informatics"/>
        </authorList>
    </citation>
    <scope>NUCLEOTIDE SEQUENCE [LARGE SCALE GENOMIC DNA]</scope>
    <source>
        <strain evidence="2 3">Costa Rica</strain>
    </source>
</reference>
<dbReference type="Proteomes" id="UP000267027">
    <property type="component" value="Unassembled WGS sequence"/>
</dbReference>
<proteinExistence type="predicted"/>
<organism evidence="4">
    <name type="scientific">Angiostrongylus costaricensis</name>
    <name type="common">Nematode worm</name>
    <dbReference type="NCBI Taxonomy" id="334426"/>
    <lineage>
        <taxon>Eukaryota</taxon>
        <taxon>Metazoa</taxon>
        <taxon>Ecdysozoa</taxon>
        <taxon>Nematoda</taxon>
        <taxon>Chromadorea</taxon>
        <taxon>Rhabditida</taxon>
        <taxon>Rhabditina</taxon>
        <taxon>Rhabditomorpha</taxon>
        <taxon>Strongyloidea</taxon>
        <taxon>Metastrongylidae</taxon>
        <taxon>Angiostrongylus</taxon>
    </lineage>
</organism>